<dbReference type="Proteomes" id="UP000186922">
    <property type="component" value="Unassembled WGS sequence"/>
</dbReference>
<name>A0A1D1VVP3_RAMVA</name>
<sequence length="100" mass="11539">MSRTTLNLQFCCPSKYCLKLFQKGFPRTADCSRSLVDSFECADLRSVGKCRYQRSERLPQVIYTMVSLRFSSLTIEFQFCFLKTCSDTLGPLFFMSISIV</sequence>
<reference evidence="1 2" key="1">
    <citation type="journal article" date="2016" name="Nat. Commun.">
        <title>Extremotolerant tardigrade genome and improved radiotolerance of human cultured cells by tardigrade-unique protein.</title>
        <authorList>
            <person name="Hashimoto T."/>
            <person name="Horikawa D.D."/>
            <person name="Saito Y."/>
            <person name="Kuwahara H."/>
            <person name="Kozuka-Hata H."/>
            <person name="Shin-I T."/>
            <person name="Minakuchi Y."/>
            <person name="Ohishi K."/>
            <person name="Motoyama A."/>
            <person name="Aizu T."/>
            <person name="Enomoto A."/>
            <person name="Kondo K."/>
            <person name="Tanaka S."/>
            <person name="Hara Y."/>
            <person name="Koshikawa S."/>
            <person name="Sagara H."/>
            <person name="Miura T."/>
            <person name="Yokobori S."/>
            <person name="Miyagawa K."/>
            <person name="Suzuki Y."/>
            <person name="Kubo T."/>
            <person name="Oyama M."/>
            <person name="Kohara Y."/>
            <person name="Fujiyama A."/>
            <person name="Arakawa K."/>
            <person name="Katayama T."/>
            <person name="Toyoda A."/>
            <person name="Kunieda T."/>
        </authorList>
    </citation>
    <scope>NUCLEOTIDE SEQUENCE [LARGE SCALE GENOMIC DNA]</scope>
    <source>
        <strain evidence="1 2">YOKOZUNA-1</strain>
    </source>
</reference>
<organism evidence="1 2">
    <name type="scientific">Ramazzottius varieornatus</name>
    <name type="common">Water bear</name>
    <name type="synonym">Tardigrade</name>
    <dbReference type="NCBI Taxonomy" id="947166"/>
    <lineage>
        <taxon>Eukaryota</taxon>
        <taxon>Metazoa</taxon>
        <taxon>Ecdysozoa</taxon>
        <taxon>Tardigrada</taxon>
        <taxon>Eutardigrada</taxon>
        <taxon>Parachela</taxon>
        <taxon>Hypsibioidea</taxon>
        <taxon>Ramazzottiidae</taxon>
        <taxon>Ramazzottius</taxon>
    </lineage>
</organism>
<comment type="caution">
    <text evidence="1">The sequence shown here is derived from an EMBL/GenBank/DDBJ whole genome shotgun (WGS) entry which is preliminary data.</text>
</comment>
<dbReference type="AlphaFoldDB" id="A0A1D1VVP3"/>
<accession>A0A1D1VVP3</accession>
<gene>
    <name evidence="1" type="primary">RvY_15655-1</name>
    <name evidence="1" type="synonym">RvY_15655.1</name>
    <name evidence="1" type="ORF">RvY_15655</name>
</gene>
<evidence type="ECO:0000313" key="2">
    <source>
        <dbReference type="Proteomes" id="UP000186922"/>
    </source>
</evidence>
<protein>
    <submittedName>
        <fullName evidence="1">Uncharacterized protein</fullName>
    </submittedName>
</protein>
<keyword evidence="2" id="KW-1185">Reference proteome</keyword>
<proteinExistence type="predicted"/>
<dbReference type="EMBL" id="BDGG01000012">
    <property type="protein sequence ID" value="GAV05537.1"/>
    <property type="molecule type" value="Genomic_DNA"/>
</dbReference>
<evidence type="ECO:0000313" key="1">
    <source>
        <dbReference type="EMBL" id="GAV05537.1"/>
    </source>
</evidence>